<evidence type="ECO:0000313" key="3">
    <source>
        <dbReference type="RefSeq" id="XP_033172997.1"/>
    </source>
</evidence>
<sequence>MSRFDCIPDKIQCNVSRYWVYNFYQMLYKVGTITAWHTTMFATLLILILASTDILATDYILLVEDSDIYTPCTDGPPGSVSLNEAFDVSEMPVELDEEGIHVSGNITTRWSLPRNYRISAKMSVLHFNRGNWEPTVFNSLTPDFCDAMFNPNLFWYKHWFKNFENRDEIQEKCLATQGTVLVYNPFVVVPRLNNVMGPTLKGRYKVVFLFEAFNEQDERQPSSVCFEITGDAEKIKN</sequence>
<dbReference type="Proteomes" id="UP000515162">
    <property type="component" value="Chromosome 2L"/>
</dbReference>
<protein>
    <submittedName>
        <fullName evidence="3">Uncharacterized protein LOC117150287</fullName>
    </submittedName>
</protein>
<dbReference type="CTD" id="35346"/>
<dbReference type="Pfam" id="PF06477">
    <property type="entry name" value="DUF1091"/>
    <property type="match status" value="1"/>
</dbReference>
<evidence type="ECO:0000256" key="1">
    <source>
        <dbReference type="SAM" id="Phobius"/>
    </source>
</evidence>
<proteinExistence type="predicted"/>
<name>A0A6P8L4U8_DROMA</name>
<keyword evidence="1" id="KW-1133">Transmembrane helix</keyword>
<dbReference type="GeneID" id="117150287"/>
<accession>A0A6P8L4U8</accession>
<evidence type="ECO:0000313" key="2">
    <source>
        <dbReference type="Proteomes" id="UP000515162"/>
    </source>
</evidence>
<keyword evidence="1" id="KW-0472">Membrane</keyword>
<dbReference type="RefSeq" id="XP_033172997.1">
    <property type="nucleotide sequence ID" value="XM_033317106.1"/>
</dbReference>
<organism evidence="2 3">
    <name type="scientific">Drosophila mauritiana</name>
    <name type="common">Fruit fly</name>
    <dbReference type="NCBI Taxonomy" id="7226"/>
    <lineage>
        <taxon>Eukaryota</taxon>
        <taxon>Metazoa</taxon>
        <taxon>Ecdysozoa</taxon>
        <taxon>Arthropoda</taxon>
        <taxon>Hexapoda</taxon>
        <taxon>Insecta</taxon>
        <taxon>Pterygota</taxon>
        <taxon>Neoptera</taxon>
        <taxon>Endopterygota</taxon>
        <taxon>Diptera</taxon>
        <taxon>Brachycera</taxon>
        <taxon>Muscomorpha</taxon>
        <taxon>Ephydroidea</taxon>
        <taxon>Drosophilidae</taxon>
        <taxon>Drosophila</taxon>
        <taxon>Sophophora</taxon>
    </lineage>
</organism>
<keyword evidence="1" id="KW-0812">Transmembrane</keyword>
<gene>
    <name evidence="3" type="primary">LOC117150287</name>
</gene>
<reference evidence="3" key="1">
    <citation type="submission" date="2025-08" db="UniProtKB">
        <authorList>
            <consortium name="RefSeq"/>
        </authorList>
    </citation>
    <scope>IDENTIFICATION</scope>
    <source>
        <strain evidence="3">Mau12</strain>
        <tissue evidence="3">Whole Body</tissue>
    </source>
</reference>
<keyword evidence="2" id="KW-1185">Reference proteome</keyword>
<dbReference type="SMART" id="SM00675">
    <property type="entry name" value="DM11"/>
    <property type="match status" value="1"/>
</dbReference>
<feature type="transmembrane region" description="Helical" evidence="1">
    <location>
        <begin position="26"/>
        <end position="50"/>
    </location>
</feature>
<dbReference type="AlphaFoldDB" id="A0A6P8L4U8"/>
<dbReference type="InterPro" id="IPR010512">
    <property type="entry name" value="DUF1091"/>
</dbReference>
<dbReference type="InterPro" id="IPR006601">
    <property type="entry name" value="Uncharacterised_DM11_DROME"/>
</dbReference>